<dbReference type="GO" id="GO:0006596">
    <property type="term" value="P:polyamine biosynthetic process"/>
    <property type="evidence" value="ECO:0007669"/>
    <property type="project" value="UniProtKB-KW"/>
</dbReference>
<comment type="caution">
    <text evidence="2">The sequence shown here is derived from an EMBL/GenBank/DDBJ whole genome shotgun (WGS) entry which is preliminary data.</text>
</comment>
<dbReference type="Gene3D" id="3.40.50.150">
    <property type="entry name" value="Vaccinia Virus protein VP39"/>
    <property type="match status" value="1"/>
</dbReference>
<dbReference type="EMBL" id="LNXY01000003">
    <property type="protein sequence ID" value="KTC93058.1"/>
    <property type="molecule type" value="Genomic_DNA"/>
</dbReference>
<dbReference type="Proteomes" id="UP000054736">
    <property type="component" value="Unassembled WGS sequence"/>
</dbReference>
<accession>A0A0W0TBW5</accession>
<proteinExistence type="predicted"/>
<keyword evidence="3" id="KW-1185">Reference proteome</keyword>
<evidence type="ECO:0000313" key="2">
    <source>
        <dbReference type="EMBL" id="KTC93058.1"/>
    </source>
</evidence>
<dbReference type="PANTHER" id="PTHR43317">
    <property type="entry name" value="THERMOSPERMINE SYNTHASE ACAULIS5"/>
    <property type="match status" value="1"/>
</dbReference>
<dbReference type="PANTHER" id="PTHR43317:SF1">
    <property type="entry name" value="THERMOSPERMINE SYNTHASE ACAULIS5"/>
    <property type="match status" value="1"/>
</dbReference>
<dbReference type="Pfam" id="PF01564">
    <property type="entry name" value="Spermine_synth"/>
    <property type="match status" value="1"/>
</dbReference>
<dbReference type="STRING" id="1212489.Ldro_0429"/>
<gene>
    <name evidence="2" type="ORF">Ldro_0429</name>
</gene>
<dbReference type="AlphaFoldDB" id="A0A0W0TBW5"/>
<keyword evidence="1" id="KW-0620">Polyamine biosynthesis</keyword>
<dbReference type="OrthoDB" id="5647652at2"/>
<dbReference type="PATRIC" id="fig|1212489.4.peg.443"/>
<reference evidence="2 3" key="1">
    <citation type="submission" date="2015-11" db="EMBL/GenBank/DDBJ databases">
        <title>Genomic analysis of 38 Legionella species identifies large and diverse effector repertoires.</title>
        <authorList>
            <person name="Burstein D."/>
            <person name="Amaro F."/>
            <person name="Zusman T."/>
            <person name="Lifshitz Z."/>
            <person name="Cohen O."/>
            <person name="Gilbert J.A."/>
            <person name="Pupko T."/>
            <person name="Shuman H.A."/>
            <person name="Segal G."/>
        </authorList>
    </citation>
    <scope>NUCLEOTIDE SEQUENCE [LARGE SCALE GENOMIC DNA]</scope>
    <source>
        <strain evidence="2 3">ATCC 700990</strain>
    </source>
</reference>
<name>A0A0W0TBW5_9GAMM</name>
<dbReference type="InterPro" id="IPR029063">
    <property type="entry name" value="SAM-dependent_MTases_sf"/>
</dbReference>
<dbReference type="RefSeq" id="WP_058494782.1">
    <property type="nucleotide sequence ID" value="NZ_CAAAIU010000003.1"/>
</dbReference>
<evidence type="ECO:0000313" key="3">
    <source>
        <dbReference type="Proteomes" id="UP000054736"/>
    </source>
</evidence>
<evidence type="ECO:0000256" key="1">
    <source>
        <dbReference type="ARBA" id="ARBA00023115"/>
    </source>
</evidence>
<sequence length="243" mass="27617">MWKTFARHCIYQSPTGIRVFQNPLFRWLQFESRAIQTLINRYFPHRPGLSYIKTLIFAVRLQPANCCMLGLGGGGAAHALSPLLSPEKLLIVETNDEVIDISSRFFMINQLDNLSIVHQDANSFVQQCTQQFQHLLVDLFDANAFPADCNNEAFFAQCKRLLKPDGILAVNLANRHEQWPIFQLIQQQFGLSTLALPVLDSPNMIILAQNSASITPFLEVLKKNKQLKQLTWNNKWGHVAKIG</sequence>
<dbReference type="SUPFAM" id="SSF53335">
    <property type="entry name" value="S-adenosyl-L-methionine-dependent methyltransferases"/>
    <property type="match status" value="1"/>
</dbReference>
<protein>
    <submittedName>
        <fullName evidence="2">Spermidine synthase</fullName>
    </submittedName>
</protein>
<organism evidence="2 3">
    <name type="scientific">Legionella drozanskii LLAP-1</name>
    <dbReference type="NCBI Taxonomy" id="1212489"/>
    <lineage>
        <taxon>Bacteria</taxon>
        <taxon>Pseudomonadati</taxon>
        <taxon>Pseudomonadota</taxon>
        <taxon>Gammaproteobacteria</taxon>
        <taxon>Legionellales</taxon>
        <taxon>Legionellaceae</taxon>
        <taxon>Legionella</taxon>
    </lineage>
</organism>